<dbReference type="InterPro" id="IPR036859">
    <property type="entry name" value="CAP-Gly_dom_sf"/>
</dbReference>
<evidence type="ECO:0000259" key="1">
    <source>
        <dbReference type="PROSITE" id="PS50245"/>
    </source>
</evidence>
<organism evidence="2 3">
    <name type="scientific">Vittaforma corneae (strain ATCC 50505)</name>
    <name type="common">Microsporidian parasite</name>
    <name type="synonym">Nosema corneum</name>
    <dbReference type="NCBI Taxonomy" id="993615"/>
    <lineage>
        <taxon>Eukaryota</taxon>
        <taxon>Fungi</taxon>
        <taxon>Fungi incertae sedis</taxon>
        <taxon>Microsporidia</taxon>
        <taxon>Nosematidae</taxon>
        <taxon>Vittaforma</taxon>
    </lineage>
</organism>
<dbReference type="RefSeq" id="XP_007605024.1">
    <property type="nucleotide sequence ID" value="XM_007604962.1"/>
</dbReference>
<reference evidence="3" key="1">
    <citation type="submission" date="2011-05" db="EMBL/GenBank/DDBJ databases">
        <title>The genome sequence of Vittaforma corneae strain ATCC 50505.</title>
        <authorList>
            <consortium name="The Broad Institute Genome Sequencing Platform"/>
            <person name="Cuomo C."/>
            <person name="Didier E."/>
            <person name="Bowers L."/>
            <person name="Young S.K."/>
            <person name="Zeng Q."/>
            <person name="Gargeya S."/>
            <person name="Fitzgerald M."/>
            <person name="Haas B."/>
            <person name="Abouelleil A."/>
            <person name="Alvarado L."/>
            <person name="Arachchi H.M."/>
            <person name="Berlin A."/>
            <person name="Chapman S.B."/>
            <person name="Gearin G."/>
            <person name="Goldberg J."/>
            <person name="Griggs A."/>
            <person name="Gujja S."/>
            <person name="Hansen M."/>
            <person name="Heiman D."/>
            <person name="Howarth C."/>
            <person name="Larimer J."/>
            <person name="Lui A."/>
            <person name="MacDonald P.J.P."/>
            <person name="McCowen C."/>
            <person name="Montmayeur A."/>
            <person name="Murphy C."/>
            <person name="Neiman D."/>
            <person name="Pearson M."/>
            <person name="Priest M."/>
            <person name="Roberts A."/>
            <person name="Saif S."/>
            <person name="Shea T."/>
            <person name="Sisk P."/>
            <person name="Stolte C."/>
            <person name="Sykes S."/>
            <person name="Wortman J."/>
            <person name="Nusbaum C."/>
            <person name="Birren B."/>
        </authorList>
    </citation>
    <scope>NUCLEOTIDE SEQUENCE [LARGE SCALE GENOMIC DNA]</scope>
    <source>
        <strain evidence="3">ATCC 50505</strain>
    </source>
</reference>
<accession>L2GKD0</accession>
<dbReference type="GeneID" id="19882289"/>
<proteinExistence type="predicted"/>
<dbReference type="PROSITE" id="PS50245">
    <property type="entry name" value="CAP_GLY_2"/>
    <property type="match status" value="1"/>
</dbReference>
<dbReference type="OrthoDB" id="2130750at2759"/>
<keyword evidence="3" id="KW-1185">Reference proteome</keyword>
<dbReference type="VEuPathDB" id="MicrosporidiaDB:VICG_01578"/>
<dbReference type="STRING" id="993615.L2GKD0"/>
<dbReference type="AlphaFoldDB" id="L2GKD0"/>
<dbReference type="Pfam" id="PF01302">
    <property type="entry name" value="CAP_GLY"/>
    <property type="match status" value="1"/>
</dbReference>
<feature type="domain" description="CAP-Gly" evidence="1">
    <location>
        <begin position="23"/>
        <end position="65"/>
    </location>
</feature>
<protein>
    <recommendedName>
        <fullName evidence="1">CAP-Gly domain-containing protein</fullName>
    </recommendedName>
</protein>
<dbReference type="OMA" id="ESINRAC"/>
<name>L2GKD0_VITCO</name>
<dbReference type="Gene3D" id="2.30.30.190">
    <property type="entry name" value="CAP Gly-rich-like domain"/>
    <property type="match status" value="1"/>
</dbReference>
<evidence type="ECO:0000313" key="3">
    <source>
        <dbReference type="Proteomes" id="UP000011082"/>
    </source>
</evidence>
<evidence type="ECO:0000313" key="2">
    <source>
        <dbReference type="EMBL" id="ELA41338.1"/>
    </source>
</evidence>
<dbReference type="PANTHER" id="PTHR18916">
    <property type="entry name" value="DYNACTIN 1-RELATED MICROTUBULE-BINDING"/>
    <property type="match status" value="1"/>
</dbReference>
<dbReference type="InterPro" id="IPR000938">
    <property type="entry name" value="CAP-Gly_domain"/>
</dbReference>
<dbReference type="SUPFAM" id="SSF74924">
    <property type="entry name" value="Cap-Gly domain"/>
    <property type="match status" value="1"/>
</dbReference>
<dbReference type="InParanoid" id="L2GKD0"/>
<dbReference type="EMBL" id="JH370145">
    <property type="protein sequence ID" value="ELA41338.1"/>
    <property type="molecule type" value="Genomic_DNA"/>
</dbReference>
<gene>
    <name evidence="2" type="ORF">VICG_01578</name>
</gene>
<dbReference type="Proteomes" id="UP000011082">
    <property type="component" value="Unassembled WGS sequence"/>
</dbReference>
<sequence>MPIQINDRIILKNNLRGVVRYIGPVEGRSEEWVGIELEEPKGSNNGAIGGTRYFYCPEGHGLFVKYERLTRRMTSLGDSTTYHVFAEPGHPFYKDKDYRLEDGPATCQQEKKSSPLEAREHGASVLFGNEELAEENRKIKELLGLVLHRWNESLNTIQRSLQGLQGRIESINRACQARKTDDAERDLVMRLVSEMIESNRRRDREKVRELYGRFKKIMEKHKIKVD</sequence>
<dbReference type="SMART" id="SM01052">
    <property type="entry name" value="CAP_GLY"/>
    <property type="match status" value="1"/>
</dbReference>
<dbReference type="HOGENOM" id="CLU_1180209_0_0_1"/>